<comment type="caution">
    <text evidence="1">The sequence shown here is derived from an EMBL/GenBank/DDBJ whole genome shotgun (WGS) entry which is preliminary data.</text>
</comment>
<evidence type="ECO:0000313" key="2">
    <source>
        <dbReference type="Proteomes" id="UP000324222"/>
    </source>
</evidence>
<dbReference type="Proteomes" id="UP000324222">
    <property type="component" value="Unassembled WGS sequence"/>
</dbReference>
<gene>
    <name evidence="1" type="ORF">E2C01_055361</name>
</gene>
<keyword evidence="2" id="KW-1185">Reference proteome</keyword>
<dbReference type="AlphaFoldDB" id="A0A5B7GQZ3"/>
<evidence type="ECO:0000313" key="1">
    <source>
        <dbReference type="EMBL" id="MPC61292.1"/>
    </source>
</evidence>
<dbReference type="EMBL" id="VSRR010018376">
    <property type="protein sequence ID" value="MPC61292.1"/>
    <property type="molecule type" value="Genomic_DNA"/>
</dbReference>
<organism evidence="1 2">
    <name type="scientific">Portunus trituberculatus</name>
    <name type="common">Swimming crab</name>
    <name type="synonym">Neptunus trituberculatus</name>
    <dbReference type="NCBI Taxonomy" id="210409"/>
    <lineage>
        <taxon>Eukaryota</taxon>
        <taxon>Metazoa</taxon>
        <taxon>Ecdysozoa</taxon>
        <taxon>Arthropoda</taxon>
        <taxon>Crustacea</taxon>
        <taxon>Multicrustacea</taxon>
        <taxon>Malacostraca</taxon>
        <taxon>Eumalacostraca</taxon>
        <taxon>Eucarida</taxon>
        <taxon>Decapoda</taxon>
        <taxon>Pleocyemata</taxon>
        <taxon>Brachyura</taxon>
        <taxon>Eubrachyura</taxon>
        <taxon>Portunoidea</taxon>
        <taxon>Portunidae</taxon>
        <taxon>Portuninae</taxon>
        <taxon>Portunus</taxon>
    </lineage>
</organism>
<proteinExistence type="predicted"/>
<reference evidence="1 2" key="1">
    <citation type="submission" date="2019-05" db="EMBL/GenBank/DDBJ databases">
        <title>Another draft genome of Portunus trituberculatus and its Hox gene families provides insights of decapod evolution.</title>
        <authorList>
            <person name="Jeong J.-H."/>
            <person name="Song I."/>
            <person name="Kim S."/>
            <person name="Choi T."/>
            <person name="Kim D."/>
            <person name="Ryu S."/>
            <person name="Kim W."/>
        </authorList>
    </citation>
    <scope>NUCLEOTIDE SEQUENCE [LARGE SCALE GENOMIC DNA]</scope>
    <source>
        <tissue evidence="1">Muscle</tissue>
    </source>
</reference>
<accession>A0A5B7GQZ3</accession>
<name>A0A5B7GQZ3_PORTR</name>
<sequence length="55" mass="6602">MEKRTELYWEIERPATIVCLLYCTWSRSEWCPEGICGCQISRKAVNYPWDKCVQQ</sequence>
<protein>
    <submittedName>
        <fullName evidence="1">Uncharacterized protein</fullName>
    </submittedName>
</protein>